<dbReference type="GO" id="GO:0003677">
    <property type="term" value="F:DNA binding"/>
    <property type="evidence" value="ECO:0007669"/>
    <property type="project" value="UniProtKB-KW"/>
</dbReference>
<dbReference type="Gene3D" id="1.10.10.10">
    <property type="entry name" value="Winged helix-like DNA-binding domain superfamily/Winged helix DNA-binding domain"/>
    <property type="match status" value="1"/>
</dbReference>
<name>A0A2K9MJ55_9RHOB</name>
<dbReference type="InterPro" id="IPR011663">
    <property type="entry name" value="UTRA"/>
</dbReference>
<dbReference type="SMART" id="SM00419">
    <property type="entry name" value="HTH_CRP"/>
    <property type="match status" value="1"/>
</dbReference>
<dbReference type="GO" id="GO:0003700">
    <property type="term" value="F:DNA-binding transcription factor activity"/>
    <property type="evidence" value="ECO:0007669"/>
    <property type="project" value="InterPro"/>
</dbReference>
<dbReference type="KEGG" id="paru:CYR75_09980"/>
<dbReference type="EMBL" id="CP025583">
    <property type="protein sequence ID" value="AUM74565.1"/>
    <property type="molecule type" value="Genomic_DNA"/>
</dbReference>
<dbReference type="Proteomes" id="UP000234882">
    <property type="component" value="Chromosome"/>
</dbReference>
<evidence type="ECO:0000313" key="6">
    <source>
        <dbReference type="Proteomes" id="UP000234882"/>
    </source>
</evidence>
<evidence type="ECO:0000259" key="4">
    <source>
        <dbReference type="PROSITE" id="PS50949"/>
    </source>
</evidence>
<sequence>MLIERSGSWTTETDLRPTGEQGRLTWQAVQSEILRRIRSGEWRPGQLIPTENQLAERLGCARSTVNRALNALAGDGIVHRRRRVGTRVADHALSDGCHKLTTMREEVERTGARFGYRLLSQRVVPAPEAVATQMHLPPAQPLTRYAAQALANDAPYCFMTGYLPQLPGLRLTDEMLSQAEPLEWMIRRLTHVSTRIEVLAARLNSESAEALSAERDQPVLAVERTVWTAGRALSYSRRVYPPGHRFALAP</sequence>
<gene>
    <name evidence="5" type="ORF">CYR75_09980</name>
</gene>
<dbReference type="InterPro" id="IPR000524">
    <property type="entry name" value="Tscrpt_reg_HTH_GntR"/>
</dbReference>
<evidence type="ECO:0000256" key="3">
    <source>
        <dbReference type="ARBA" id="ARBA00023163"/>
    </source>
</evidence>
<dbReference type="Pfam" id="PF00392">
    <property type="entry name" value="GntR"/>
    <property type="match status" value="1"/>
</dbReference>
<protein>
    <submittedName>
        <fullName evidence="5">UbiC family transcriptional regulator</fullName>
    </submittedName>
</protein>
<dbReference type="Pfam" id="PF07702">
    <property type="entry name" value="UTRA"/>
    <property type="match status" value="1"/>
</dbReference>
<feature type="domain" description="HTH gntR-type" evidence="4">
    <location>
        <begin position="23"/>
        <end position="91"/>
    </location>
</feature>
<keyword evidence="1" id="KW-0805">Transcription regulation</keyword>
<dbReference type="RefSeq" id="WP_101499911.1">
    <property type="nucleotide sequence ID" value="NZ_CP025583.1"/>
</dbReference>
<dbReference type="InterPro" id="IPR012318">
    <property type="entry name" value="HTH_CRP"/>
</dbReference>
<dbReference type="PANTHER" id="PTHR44846">
    <property type="entry name" value="MANNOSYL-D-GLYCERATE TRANSPORT/METABOLISM SYSTEM REPRESSOR MNGR-RELATED"/>
    <property type="match status" value="1"/>
</dbReference>
<dbReference type="PRINTS" id="PR00035">
    <property type="entry name" value="HTHGNTR"/>
</dbReference>
<proteinExistence type="predicted"/>
<evidence type="ECO:0000256" key="2">
    <source>
        <dbReference type="ARBA" id="ARBA00023125"/>
    </source>
</evidence>
<keyword evidence="6" id="KW-1185">Reference proteome</keyword>
<keyword evidence="2" id="KW-0238">DNA-binding</keyword>
<keyword evidence="3" id="KW-0804">Transcription</keyword>
<dbReference type="SUPFAM" id="SSF46785">
    <property type="entry name" value="Winged helix' DNA-binding domain"/>
    <property type="match status" value="1"/>
</dbReference>
<accession>A0A2K9MJ55</accession>
<dbReference type="InterPro" id="IPR036388">
    <property type="entry name" value="WH-like_DNA-bd_sf"/>
</dbReference>
<dbReference type="AlphaFoldDB" id="A0A2K9MJ55"/>
<dbReference type="PANTHER" id="PTHR44846:SF16">
    <property type="entry name" value="TRANSCRIPTIONAL REGULATOR PHNF-RELATED"/>
    <property type="match status" value="1"/>
</dbReference>
<dbReference type="CDD" id="cd07377">
    <property type="entry name" value="WHTH_GntR"/>
    <property type="match status" value="1"/>
</dbReference>
<dbReference type="SMART" id="SM00866">
    <property type="entry name" value="UTRA"/>
    <property type="match status" value="1"/>
</dbReference>
<dbReference type="InterPro" id="IPR036390">
    <property type="entry name" value="WH_DNA-bd_sf"/>
</dbReference>
<dbReference type="InterPro" id="IPR050679">
    <property type="entry name" value="Bact_HTH_transcr_reg"/>
</dbReference>
<dbReference type="SMART" id="SM00345">
    <property type="entry name" value="HTH_GNTR"/>
    <property type="match status" value="1"/>
</dbReference>
<dbReference type="OrthoDB" id="9808698at2"/>
<dbReference type="SUPFAM" id="SSF64288">
    <property type="entry name" value="Chorismate lyase-like"/>
    <property type="match status" value="1"/>
</dbReference>
<dbReference type="Gene3D" id="3.40.1410.10">
    <property type="entry name" value="Chorismate lyase-like"/>
    <property type="match status" value="1"/>
</dbReference>
<organism evidence="5 6">
    <name type="scientific">Paracoccus jeotgali</name>
    <dbReference type="NCBI Taxonomy" id="2065379"/>
    <lineage>
        <taxon>Bacteria</taxon>
        <taxon>Pseudomonadati</taxon>
        <taxon>Pseudomonadota</taxon>
        <taxon>Alphaproteobacteria</taxon>
        <taxon>Rhodobacterales</taxon>
        <taxon>Paracoccaceae</taxon>
        <taxon>Paracoccus</taxon>
    </lineage>
</organism>
<reference evidence="6" key="1">
    <citation type="submission" date="2017-12" db="EMBL/GenBank/DDBJ databases">
        <title>Genomic analysis of Paracoccus sp. CBA4604.</title>
        <authorList>
            <person name="Roh S.W."/>
            <person name="Kim J.Y."/>
            <person name="Kim J.S."/>
        </authorList>
    </citation>
    <scope>NUCLEOTIDE SEQUENCE [LARGE SCALE GENOMIC DNA]</scope>
    <source>
        <strain evidence="6">CBA4604</strain>
    </source>
</reference>
<dbReference type="PROSITE" id="PS50949">
    <property type="entry name" value="HTH_GNTR"/>
    <property type="match status" value="1"/>
</dbReference>
<dbReference type="InterPro" id="IPR028978">
    <property type="entry name" value="Chorismate_lyase_/UTRA_dom_sf"/>
</dbReference>
<evidence type="ECO:0000256" key="1">
    <source>
        <dbReference type="ARBA" id="ARBA00023015"/>
    </source>
</evidence>
<evidence type="ECO:0000313" key="5">
    <source>
        <dbReference type="EMBL" id="AUM74565.1"/>
    </source>
</evidence>